<organism evidence="3 4">
    <name type="scientific">Sphingomonas hengshuiensis</name>
    <dbReference type="NCBI Taxonomy" id="1609977"/>
    <lineage>
        <taxon>Bacteria</taxon>
        <taxon>Pseudomonadati</taxon>
        <taxon>Pseudomonadota</taxon>
        <taxon>Alphaproteobacteria</taxon>
        <taxon>Sphingomonadales</taxon>
        <taxon>Sphingomonadaceae</taxon>
        <taxon>Sphingomonas</taxon>
    </lineage>
</organism>
<dbReference type="AlphaFoldDB" id="A0A7U4LGK0"/>
<dbReference type="EMBL" id="CP010836">
    <property type="protein sequence ID" value="AJP73647.1"/>
    <property type="molecule type" value="Genomic_DNA"/>
</dbReference>
<keyword evidence="4" id="KW-1185">Reference proteome</keyword>
<feature type="region of interest" description="Disordered" evidence="1">
    <location>
        <begin position="270"/>
        <end position="291"/>
    </location>
</feature>
<reference evidence="3 4" key="1">
    <citation type="journal article" date="2015" name="Int. J. Syst. Evol. Microbiol.">
        <title>Sphingomonas hengshuiensis sp. nov., isolated from lake wetland.</title>
        <authorList>
            <person name="Wei S."/>
            <person name="Wang T."/>
            <person name="Liu H."/>
            <person name="Zhang C."/>
            <person name="Guo J."/>
            <person name="Wang Q."/>
            <person name="Liang K."/>
            <person name="Zhang Z."/>
        </authorList>
    </citation>
    <scope>NUCLEOTIDE SEQUENCE [LARGE SCALE GENOMIC DNA]</scope>
    <source>
        <strain evidence="3 4">WHSC-8</strain>
    </source>
</reference>
<evidence type="ECO:0000256" key="2">
    <source>
        <dbReference type="SAM" id="Phobius"/>
    </source>
</evidence>
<name>A0A7U4LGK0_9SPHN</name>
<evidence type="ECO:0008006" key="5">
    <source>
        <dbReference type="Google" id="ProtNLM"/>
    </source>
</evidence>
<dbReference type="Proteomes" id="UP000032300">
    <property type="component" value="Chromosome"/>
</dbReference>
<evidence type="ECO:0000313" key="4">
    <source>
        <dbReference type="Proteomes" id="UP000032300"/>
    </source>
</evidence>
<evidence type="ECO:0000256" key="1">
    <source>
        <dbReference type="SAM" id="MobiDB-lite"/>
    </source>
</evidence>
<dbReference type="OrthoDB" id="7432270at2"/>
<keyword evidence="2" id="KW-0472">Membrane</keyword>
<evidence type="ECO:0000313" key="3">
    <source>
        <dbReference type="EMBL" id="AJP73647.1"/>
    </source>
</evidence>
<protein>
    <recommendedName>
        <fullName evidence="5">Inner membrane protein</fullName>
    </recommendedName>
</protein>
<feature type="compositionally biased region" description="Low complexity" evidence="1">
    <location>
        <begin position="271"/>
        <end position="291"/>
    </location>
</feature>
<feature type="transmembrane region" description="Helical" evidence="2">
    <location>
        <begin position="20"/>
        <end position="39"/>
    </location>
</feature>
<sequence length="291" mass="30135">MSDETFSPEPPAAPIRSRTPMIVGGIAFLGGIAVTAGAIQLGARLPYGAAPTPAPVVVTPQTLPAAQQAALGGADLATLNAREAELAAKLDQLSLRVRDVDGSARVASSYATRAERMMIAFAARRAIERGQPLGPLAAQLRERFGERHAEAVDTLVRTAAEPVTIEDLRVALDTIGPRLLSAADDSLWNHARRMLGDLVVLRQADSPSPRPADRLRRARRSLEAGQVEAALAEVAHLPGVDAGGSWVAAARRYVAARQALAEVEQAAIESPAVAATPAGPAAAAPADSTGA</sequence>
<accession>A0A7U4LGK0</accession>
<keyword evidence="2" id="KW-0812">Transmembrane</keyword>
<dbReference type="RefSeq" id="WP_044334667.1">
    <property type="nucleotide sequence ID" value="NZ_CP010836.1"/>
</dbReference>
<dbReference type="KEGG" id="sphi:TS85_20350"/>
<keyword evidence="2" id="KW-1133">Transmembrane helix</keyword>
<gene>
    <name evidence="3" type="ORF">TS85_20350</name>
</gene>
<reference evidence="3 4" key="2">
    <citation type="submission" date="2015-02" db="EMBL/GenBank/DDBJ databases">
        <title>The complete genome of Sphingomonas hengshuiensis sp. WHSC-8 isolated from soil of Hengshui Lake.</title>
        <authorList>
            <person name="Wei S."/>
            <person name="Guo J."/>
            <person name="Su C."/>
            <person name="Wu R."/>
            <person name="Zhang Z."/>
            <person name="Liang K."/>
            <person name="Li H."/>
            <person name="Wang T."/>
            <person name="Liu H."/>
            <person name="Zhang C."/>
            <person name="Li Z."/>
            <person name="Wang Q."/>
            <person name="Meng J."/>
        </authorList>
    </citation>
    <scope>NUCLEOTIDE SEQUENCE [LARGE SCALE GENOMIC DNA]</scope>
    <source>
        <strain evidence="3 4">WHSC-8</strain>
    </source>
</reference>
<proteinExistence type="predicted"/>